<dbReference type="EMBL" id="AWUE01024655">
    <property type="protein sequence ID" value="OMO50178.1"/>
    <property type="molecule type" value="Genomic_DNA"/>
</dbReference>
<name>A0A1R3FWD6_9ROSI</name>
<accession>A0A1R3FWD6</accession>
<dbReference type="AlphaFoldDB" id="A0A1R3FWD6"/>
<proteinExistence type="predicted"/>
<evidence type="ECO:0000313" key="2">
    <source>
        <dbReference type="Proteomes" id="UP000187203"/>
    </source>
</evidence>
<organism evidence="1 2">
    <name type="scientific">Corchorus olitorius</name>
    <dbReference type="NCBI Taxonomy" id="93759"/>
    <lineage>
        <taxon>Eukaryota</taxon>
        <taxon>Viridiplantae</taxon>
        <taxon>Streptophyta</taxon>
        <taxon>Embryophyta</taxon>
        <taxon>Tracheophyta</taxon>
        <taxon>Spermatophyta</taxon>
        <taxon>Magnoliopsida</taxon>
        <taxon>eudicotyledons</taxon>
        <taxon>Gunneridae</taxon>
        <taxon>Pentapetalae</taxon>
        <taxon>rosids</taxon>
        <taxon>malvids</taxon>
        <taxon>Malvales</taxon>
        <taxon>Malvaceae</taxon>
        <taxon>Grewioideae</taxon>
        <taxon>Apeibeae</taxon>
        <taxon>Corchorus</taxon>
    </lineage>
</organism>
<protein>
    <submittedName>
        <fullName evidence="1">Peptidase M20/M25/M40 family protein</fullName>
    </submittedName>
</protein>
<comment type="caution">
    <text evidence="1">The sequence shown here is derived from an EMBL/GenBank/DDBJ whole genome shotgun (WGS) entry which is preliminary data.</text>
</comment>
<gene>
    <name evidence="1" type="ORF">COLO4_38204</name>
</gene>
<evidence type="ECO:0000313" key="1">
    <source>
        <dbReference type="EMBL" id="OMO50178.1"/>
    </source>
</evidence>
<dbReference type="Proteomes" id="UP000187203">
    <property type="component" value="Unassembled WGS sequence"/>
</dbReference>
<sequence>MRENEYLVGENGKEASRVIESVESEEKMDALCVKKMREMVVECRENENRLGRFQTKVVEGSVESLILRESESLLFHVLKDKPKERMSSWQKAEEHNIIFTLRKFLSSLPKDRFITSMDKLNGSLLLQDRDPPQPAMLPQLIWSHFLSHGLCSTNFLNESVPALMAVKTNKCSCFNFAALI</sequence>
<reference evidence="2" key="1">
    <citation type="submission" date="2013-09" db="EMBL/GenBank/DDBJ databases">
        <title>Corchorus olitorius genome sequencing.</title>
        <authorList>
            <person name="Alam M."/>
            <person name="Haque M.S."/>
            <person name="Islam M.S."/>
            <person name="Emdad E.M."/>
            <person name="Islam M.M."/>
            <person name="Ahmed B."/>
            <person name="Halim A."/>
            <person name="Hossen Q.M.M."/>
            <person name="Hossain M.Z."/>
            <person name="Ahmed R."/>
            <person name="Khan M.M."/>
            <person name="Islam R."/>
            <person name="Rashid M.M."/>
            <person name="Khan S.A."/>
            <person name="Rahman M.S."/>
            <person name="Alam M."/>
            <person name="Yahiya A.S."/>
            <person name="Khan M.S."/>
            <person name="Azam M.S."/>
            <person name="Haque T."/>
            <person name="Lashkar M.Z.H."/>
            <person name="Akhand A.I."/>
            <person name="Morshed G."/>
            <person name="Roy S."/>
            <person name="Uddin K.S."/>
            <person name="Rabeya T."/>
            <person name="Hossain A.S."/>
            <person name="Chowdhury A."/>
            <person name="Snigdha A.R."/>
            <person name="Mortoza M.S."/>
            <person name="Matin S.A."/>
            <person name="Hoque S.M.E."/>
            <person name="Islam M.K."/>
            <person name="Roy D.K."/>
            <person name="Haider R."/>
            <person name="Moosa M.M."/>
            <person name="Elias S.M."/>
            <person name="Hasan A.M."/>
            <person name="Jahan S."/>
            <person name="Shafiuddin M."/>
            <person name="Mahmood N."/>
            <person name="Shommy N.S."/>
        </authorList>
    </citation>
    <scope>NUCLEOTIDE SEQUENCE [LARGE SCALE GENOMIC DNA]</scope>
    <source>
        <strain evidence="2">cv. O-4</strain>
    </source>
</reference>
<keyword evidence="2" id="KW-1185">Reference proteome</keyword>